<evidence type="ECO:0000256" key="7">
    <source>
        <dbReference type="ARBA" id="ARBA00023136"/>
    </source>
</evidence>
<evidence type="ECO:0000313" key="10">
    <source>
        <dbReference type="Proteomes" id="UP000072421"/>
    </source>
</evidence>
<dbReference type="SUPFAM" id="SSF101801">
    <property type="entry name" value="Surface presentation of antigens (SPOA)"/>
    <property type="match status" value="1"/>
</dbReference>
<dbReference type="AlphaFoldDB" id="A0A127PD70"/>
<dbReference type="Pfam" id="PF01052">
    <property type="entry name" value="FliMN_C"/>
    <property type="match status" value="1"/>
</dbReference>
<evidence type="ECO:0000256" key="2">
    <source>
        <dbReference type="ARBA" id="ARBA00009226"/>
    </source>
</evidence>
<reference evidence="9 10" key="1">
    <citation type="submission" date="2015-11" db="EMBL/GenBank/DDBJ databases">
        <title>Exploring the genomic traits of fungus-feeding bacterial genus Collimonas.</title>
        <authorList>
            <person name="Song C."/>
            <person name="Schmidt R."/>
            <person name="de Jager V."/>
            <person name="Krzyzanowska D."/>
            <person name="Jongedijk E."/>
            <person name="Cankar K."/>
            <person name="Beekwilder J."/>
            <person name="van Veen A."/>
            <person name="de Boer W."/>
            <person name="van Veen J.A."/>
            <person name="Garbeva P."/>
        </authorList>
    </citation>
    <scope>NUCLEOTIDE SEQUENCE [LARGE SCALE GENOMIC DNA]</scope>
    <source>
        <strain evidence="9 10">Ter6</strain>
    </source>
</reference>
<organism evidence="9">
    <name type="scientific">Collimonas fungivorans</name>
    <dbReference type="NCBI Taxonomy" id="158899"/>
    <lineage>
        <taxon>Bacteria</taxon>
        <taxon>Pseudomonadati</taxon>
        <taxon>Pseudomonadota</taxon>
        <taxon>Betaproteobacteria</taxon>
        <taxon>Burkholderiales</taxon>
        <taxon>Oxalobacteraceae</taxon>
        <taxon>Collimonas</taxon>
    </lineage>
</organism>
<dbReference type="GO" id="GO:0009425">
    <property type="term" value="C:bacterial-type flagellum basal body"/>
    <property type="evidence" value="ECO:0007669"/>
    <property type="project" value="InterPro"/>
</dbReference>
<evidence type="ECO:0000259" key="8">
    <source>
        <dbReference type="Pfam" id="PF01052"/>
    </source>
</evidence>
<proteinExistence type="inferred from homology"/>
<dbReference type="PANTHER" id="PTHR43484:SF1">
    <property type="entry name" value="FLAGELLAR MOTOR SWITCH PROTEIN FLIN"/>
    <property type="match status" value="1"/>
</dbReference>
<dbReference type="EMBL" id="CP013232">
    <property type="protein sequence ID" value="AMO95574.1"/>
    <property type="molecule type" value="Genomic_DNA"/>
</dbReference>
<keyword evidence="7" id="KW-0472">Membrane</keyword>
<dbReference type="GO" id="GO:0005886">
    <property type="term" value="C:plasma membrane"/>
    <property type="evidence" value="ECO:0007669"/>
    <property type="project" value="UniProtKB-SubCell"/>
</dbReference>
<dbReference type="PANTHER" id="PTHR43484">
    <property type="match status" value="1"/>
</dbReference>
<dbReference type="InterPro" id="IPR001543">
    <property type="entry name" value="FliN-like_C"/>
</dbReference>
<dbReference type="Proteomes" id="UP000072421">
    <property type="component" value="Chromosome"/>
</dbReference>
<protein>
    <recommendedName>
        <fullName evidence="3">Flagellar motor switch protein FliN</fullName>
    </recommendedName>
</protein>
<dbReference type="Gene3D" id="2.30.330.10">
    <property type="entry name" value="SpoA-like"/>
    <property type="match status" value="1"/>
</dbReference>
<dbReference type="PRINTS" id="PR00956">
    <property type="entry name" value="FLGMOTORFLIN"/>
</dbReference>
<comment type="similarity">
    <text evidence="2">Belongs to the FliN/MopA/SpaO family.</text>
</comment>
<dbReference type="PATRIC" id="fig|158899.10.peg.2905"/>
<dbReference type="InterPro" id="IPR051469">
    <property type="entry name" value="FliN/MopA/SpaO"/>
</dbReference>
<evidence type="ECO:0000256" key="6">
    <source>
        <dbReference type="ARBA" id="ARBA00022779"/>
    </source>
</evidence>
<evidence type="ECO:0000256" key="3">
    <source>
        <dbReference type="ARBA" id="ARBA00021897"/>
    </source>
</evidence>
<sequence>MNKMSESFANHPPVAQVIALSELNNADRSSQASVVETLNPLHQIKARLSVCVGEAVMTVGELLNAKEHQVIRLDRHVEQAVDLLLEGRVVARGQLVAVDEHFAVRITELPIPLKA</sequence>
<keyword evidence="4" id="KW-1003">Cell membrane</keyword>
<evidence type="ECO:0000256" key="1">
    <source>
        <dbReference type="ARBA" id="ARBA00004413"/>
    </source>
</evidence>
<dbReference type="GO" id="GO:0006935">
    <property type="term" value="P:chemotaxis"/>
    <property type="evidence" value="ECO:0007669"/>
    <property type="project" value="UniProtKB-KW"/>
</dbReference>
<dbReference type="InterPro" id="IPR001172">
    <property type="entry name" value="FliN_T3SS_HrcQb"/>
</dbReference>
<comment type="subcellular location">
    <subcellularLocation>
        <location evidence="1">Cell membrane</location>
        <topology evidence="1">Peripheral membrane protein</topology>
        <orientation evidence="1">Cytoplasmic side</orientation>
    </subcellularLocation>
</comment>
<dbReference type="GO" id="GO:0071973">
    <property type="term" value="P:bacterial-type flagellum-dependent cell motility"/>
    <property type="evidence" value="ECO:0007669"/>
    <property type="project" value="InterPro"/>
</dbReference>
<evidence type="ECO:0000256" key="5">
    <source>
        <dbReference type="ARBA" id="ARBA00022500"/>
    </source>
</evidence>
<feature type="domain" description="Flagellar motor switch protein FliN-like C-terminal" evidence="8">
    <location>
        <begin position="41"/>
        <end position="109"/>
    </location>
</feature>
<evidence type="ECO:0000313" key="9">
    <source>
        <dbReference type="EMBL" id="AMO95574.1"/>
    </source>
</evidence>
<name>A0A127PD70_9BURK</name>
<dbReference type="InterPro" id="IPR036429">
    <property type="entry name" value="SpoA-like_sf"/>
</dbReference>
<keyword evidence="5" id="KW-0145">Chemotaxis</keyword>
<dbReference type="GO" id="GO:0003774">
    <property type="term" value="F:cytoskeletal motor activity"/>
    <property type="evidence" value="ECO:0007669"/>
    <property type="project" value="InterPro"/>
</dbReference>
<gene>
    <name evidence="9" type="ORF">CFter6_2908</name>
</gene>
<evidence type="ECO:0000256" key="4">
    <source>
        <dbReference type="ARBA" id="ARBA00022475"/>
    </source>
</evidence>
<accession>A0A127PD70</accession>
<keyword evidence="6" id="KW-0283">Flagellar rotation</keyword>